<reference evidence="1" key="1">
    <citation type="journal article" date="2020" name="Nature">
        <title>Giant virus diversity and host interactions through global metagenomics.</title>
        <authorList>
            <person name="Schulz F."/>
            <person name="Roux S."/>
            <person name="Paez-Espino D."/>
            <person name="Jungbluth S."/>
            <person name="Walsh D.A."/>
            <person name="Denef V.J."/>
            <person name="McMahon K.D."/>
            <person name="Konstantinidis K.T."/>
            <person name="Eloe-Fadrosh E.A."/>
            <person name="Kyrpides N.C."/>
            <person name="Woyke T."/>
        </authorList>
    </citation>
    <scope>NUCLEOTIDE SEQUENCE</scope>
    <source>
        <strain evidence="1">GVMAG-S-1101165-79</strain>
    </source>
</reference>
<sequence length="72" mass="7940">MTFPSLTPTYGLESRGRTGMAILIGGPRTKNGSQGRIYAWMKQHGQGPQYIQFLINASGVKYLPRVSPWASI</sequence>
<evidence type="ECO:0000313" key="1">
    <source>
        <dbReference type="EMBL" id="QHS82069.1"/>
    </source>
</evidence>
<proteinExistence type="predicted"/>
<dbReference type="EMBL" id="MN740762">
    <property type="protein sequence ID" value="QHS82069.1"/>
    <property type="molecule type" value="Genomic_DNA"/>
</dbReference>
<dbReference type="AlphaFoldDB" id="A0A6C0AQE3"/>
<protein>
    <submittedName>
        <fullName evidence="1">Uncharacterized protein</fullName>
    </submittedName>
</protein>
<name>A0A6C0AQE3_9ZZZZ</name>
<accession>A0A6C0AQE3</accession>
<organism evidence="1">
    <name type="scientific">viral metagenome</name>
    <dbReference type="NCBI Taxonomy" id="1070528"/>
    <lineage>
        <taxon>unclassified sequences</taxon>
        <taxon>metagenomes</taxon>
        <taxon>organismal metagenomes</taxon>
    </lineage>
</organism>